<feature type="domain" description="DUF4015" evidence="1">
    <location>
        <begin position="376"/>
        <end position="421"/>
    </location>
</feature>
<proteinExistence type="predicted"/>
<dbReference type="STRING" id="1798665.A2942_03350"/>
<comment type="caution">
    <text evidence="2">The sequence shown here is derived from an EMBL/GenBank/DDBJ whole genome shotgun (WGS) entry which is preliminary data.</text>
</comment>
<evidence type="ECO:0000313" key="3">
    <source>
        <dbReference type="Proteomes" id="UP000178534"/>
    </source>
</evidence>
<dbReference type="EMBL" id="MHLP01000020">
    <property type="protein sequence ID" value="OGZ12634.1"/>
    <property type="molecule type" value="Genomic_DNA"/>
</dbReference>
<dbReference type="AlphaFoldDB" id="A0A1G2DG45"/>
<protein>
    <recommendedName>
        <fullName evidence="1">DUF4015 domain-containing protein</fullName>
    </recommendedName>
</protein>
<dbReference type="Proteomes" id="UP000178534">
    <property type="component" value="Unassembled WGS sequence"/>
</dbReference>
<dbReference type="InterPro" id="IPR025275">
    <property type="entry name" value="DUF4015"/>
</dbReference>
<dbReference type="InterPro" id="IPR017853">
    <property type="entry name" value="GH"/>
</dbReference>
<feature type="domain" description="DUF4015" evidence="1">
    <location>
        <begin position="74"/>
        <end position="342"/>
    </location>
</feature>
<evidence type="ECO:0000259" key="1">
    <source>
        <dbReference type="Pfam" id="PF13200"/>
    </source>
</evidence>
<sequence length="429" mass="47099">MSLAFFQPRILLAMLIGGGVLYGGVALNSPLSYDSKASNASSTGALQNGTANGNIPPVPEFVVTHLAPPKVVKGVYMTSCIASGKKLRAPMVALVDDTELNAVIIDIKDYTGMISFDAGDLRFVVNTRGCYIPDIKEFIAELHQKNIYVIGRITVMQDTVYPKTHPDAAVKRKSDGAIWKDKKGLTFIDPGATEYWDYMIDLGKASYAVGFDEINYDYIRFPSDGDMSNIKFTRTGTTTKPAMMKKLYQHLGEGMHAAGIPISADLFGMTTTNTDDLNIGQVLEDALLYFDFVAPMVYPSHYPPGFNGWKNPNNVPYEIIKFSMDKAVARANKLEEKESGWMGSTGSPQAALVVATTTAGTPASPSPKFIPTGIFANKLRPWIQDFDYGKIYTEADVRAQKKAVYDAKLTSWMTWDPGNKYTPSAYDKE</sequence>
<accession>A0A1G2DG45</accession>
<name>A0A1G2DG45_9BACT</name>
<dbReference type="SUPFAM" id="SSF51445">
    <property type="entry name" value="(Trans)glycosidases"/>
    <property type="match status" value="1"/>
</dbReference>
<organism evidence="2 3">
    <name type="scientific">Candidatus Lloydbacteria bacterium RIFCSPLOWO2_01_FULL_50_20</name>
    <dbReference type="NCBI Taxonomy" id="1798665"/>
    <lineage>
        <taxon>Bacteria</taxon>
        <taxon>Candidatus Lloydiibacteriota</taxon>
    </lineage>
</organism>
<gene>
    <name evidence="2" type="ORF">A2942_03350</name>
</gene>
<reference evidence="2 3" key="1">
    <citation type="journal article" date="2016" name="Nat. Commun.">
        <title>Thousands of microbial genomes shed light on interconnected biogeochemical processes in an aquifer system.</title>
        <authorList>
            <person name="Anantharaman K."/>
            <person name="Brown C.T."/>
            <person name="Hug L.A."/>
            <person name="Sharon I."/>
            <person name="Castelle C.J."/>
            <person name="Probst A.J."/>
            <person name="Thomas B.C."/>
            <person name="Singh A."/>
            <person name="Wilkins M.J."/>
            <person name="Karaoz U."/>
            <person name="Brodie E.L."/>
            <person name="Williams K.H."/>
            <person name="Hubbard S.S."/>
            <person name="Banfield J.F."/>
        </authorList>
    </citation>
    <scope>NUCLEOTIDE SEQUENCE [LARGE SCALE GENOMIC DNA]</scope>
</reference>
<evidence type="ECO:0000313" key="2">
    <source>
        <dbReference type="EMBL" id="OGZ12634.1"/>
    </source>
</evidence>
<dbReference type="Pfam" id="PF13200">
    <property type="entry name" value="DUF4015"/>
    <property type="match status" value="2"/>
</dbReference>